<comment type="subcellular location">
    <subcellularLocation>
        <location evidence="2">Membrane</location>
        <topology evidence="2">Single-pass membrane protein</topology>
    </subcellularLocation>
</comment>
<evidence type="ECO:0000256" key="3">
    <source>
        <dbReference type="ARBA" id="ARBA00012483"/>
    </source>
</evidence>
<keyword evidence="10 13" id="KW-0472">Membrane</keyword>
<keyword evidence="7" id="KW-0833">Ubl conjugation pathway</keyword>
<dbReference type="PROSITE" id="PS50089">
    <property type="entry name" value="ZF_RING_2"/>
    <property type="match status" value="1"/>
</dbReference>
<dbReference type="GO" id="GO:0016020">
    <property type="term" value="C:membrane"/>
    <property type="evidence" value="ECO:0007669"/>
    <property type="project" value="UniProtKB-SubCell"/>
</dbReference>
<dbReference type="GeneID" id="111285981"/>
<name>A0A6P5XTB1_DURZI</name>
<dbReference type="RefSeq" id="XP_022731460.1">
    <property type="nucleotide sequence ID" value="XM_022875725.1"/>
</dbReference>
<keyword evidence="12" id="KW-0863">Zinc-finger</keyword>
<dbReference type="SUPFAM" id="SSF57850">
    <property type="entry name" value="RING/U-box"/>
    <property type="match status" value="1"/>
</dbReference>
<evidence type="ECO:0000256" key="5">
    <source>
        <dbReference type="ARBA" id="ARBA00022692"/>
    </source>
</evidence>
<dbReference type="Proteomes" id="UP000515121">
    <property type="component" value="Unplaced"/>
</dbReference>
<dbReference type="InterPro" id="IPR044602">
    <property type="entry name" value="ATL10/ATL72-79-like"/>
</dbReference>
<dbReference type="PANTHER" id="PTHR46905:SF21">
    <property type="entry name" value="RING-TYPE E3 UBIQUITIN TRANSFERASE"/>
    <property type="match status" value="1"/>
</dbReference>
<evidence type="ECO:0000256" key="4">
    <source>
        <dbReference type="ARBA" id="ARBA00022679"/>
    </source>
</evidence>
<dbReference type="SMART" id="SM01197">
    <property type="entry name" value="FANCL_C"/>
    <property type="match status" value="1"/>
</dbReference>
<keyword evidence="8" id="KW-0862">Zinc</keyword>
<dbReference type="PANTHER" id="PTHR46905">
    <property type="entry name" value="RING-H2 FINGER PROTEIN ATL78"/>
    <property type="match status" value="1"/>
</dbReference>
<evidence type="ECO:0000256" key="1">
    <source>
        <dbReference type="ARBA" id="ARBA00000900"/>
    </source>
</evidence>
<reference evidence="16" key="1">
    <citation type="submission" date="2025-08" db="UniProtKB">
        <authorList>
            <consortium name="RefSeq"/>
        </authorList>
    </citation>
    <scope>IDENTIFICATION</scope>
    <source>
        <tissue evidence="16">Fruit stalk</tissue>
    </source>
</reference>
<dbReference type="OrthoDB" id="8062037at2759"/>
<evidence type="ECO:0000256" key="2">
    <source>
        <dbReference type="ARBA" id="ARBA00004167"/>
    </source>
</evidence>
<dbReference type="SMART" id="SM00184">
    <property type="entry name" value="RING"/>
    <property type="match status" value="1"/>
</dbReference>
<evidence type="ECO:0000256" key="12">
    <source>
        <dbReference type="PROSITE-ProRule" id="PRU00175"/>
    </source>
</evidence>
<evidence type="ECO:0000256" key="10">
    <source>
        <dbReference type="ARBA" id="ARBA00023136"/>
    </source>
</evidence>
<dbReference type="EC" id="2.3.2.27" evidence="3"/>
<keyword evidence="15" id="KW-1185">Reference proteome</keyword>
<evidence type="ECO:0000256" key="6">
    <source>
        <dbReference type="ARBA" id="ARBA00022723"/>
    </source>
</evidence>
<dbReference type="GO" id="GO:0008270">
    <property type="term" value="F:zinc ion binding"/>
    <property type="evidence" value="ECO:0007669"/>
    <property type="project" value="UniProtKB-KW"/>
</dbReference>
<feature type="transmembrane region" description="Helical" evidence="13">
    <location>
        <begin position="41"/>
        <end position="62"/>
    </location>
</feature>
<organism evidence="15 16">
    <name type="scientific">Durio zibethinus</name>
    <name type="common">Durian</name>
    <dbReference type="NCBI Taxonomy" id="66656"/>
    <lineage>
        <taxon>Eukaryota</taxon>
        <taxon>Viridiplantae</taxon>
        <taxon>Streptophyta</taxon>
        <taxon>Embryophyta</taxon>
        <taxon>Tracheophyta</taxon>
        <taxon>Spermatophyta</taxon>
        <taxon>Magnoliopsida</taxon>
        <taxon>eudicotyledons</taxon>
        <taxon>Gunneridae</taxon>
        <taxon>Pentapetalae</taxon>
        <taxon>rosids</taxon>
        <taxon>malvids</taxon>
        <taxon>Malvales</taxon>
        <taxon>Malvaceae</taxon>
        <taxon>Helicteroideae</taxon>
        <taxon>Durio</taxon>
    </lineage>
</organism>
<sequence>MLTPEYRPHRLFLDMETGMPPVSLNSTVGLYPSEANFDNKMVIVLAALLCALMCALGLNSAIRCALRLGYSFGFGTPEQTPAPHLASNTALKKNALSRIPVITYGSGLNVTGTDCPICLGEFAEGEKVRILPKCGHGFHAKCIDTWLLSNSSCPLCRQALLDNSTSCNNIAEEVNFIVA</sequence>
<dbReference type="KEGG" id="dzi:111285981"/>
<keyword evidence="9 13" id="KW-1133">Transmembrane helix</keyword>
<accession>A0A6P5XTB1</accession>
<keyword evidence="6" id="KW-0479">Metal-binding</keyword>
<evidence type="ECO:0000313" key="16">
    <source>
        <dbReference type="RefSeq" id="XP_022731460.1"/>
    </source>
</evidence>
<protein>
    <recommendedName>
        <fullName evidence="3">RING-type E3 ubiquitin transferase</fullName>
        <ecNumber evidence="3">2.3.2.27</ecNumber>
    </recommendedName>
</protein>
<dbReference type="GO" id="GO:0016567">
    <property type="term" value="P:protein ubiquitination"/>
    <property type="evidence" value="ECO:0007669"/>
    <property type="project" value="InterPro"/>
</dbReference>
<evidence type="ECO:0000256" key="9">
    <source>
        <dbReference type="ARBA" id="ARBA00022989"/>
    </source>
</evidence>
<dbReference type="AlphaFoldDB" id="A0A6P5XTB1"/>
<keyword evidence="4" id="KW-0808">Transferase</keyword>
<gene>
    <name evidence="16" type="primary">LOC111285981</name>
</gene>
<evidence type="ECO:0000256" key="7">
    <source>
        <dbReference type="ARBA" id="ARBA00022786"/>
    </source>
</evidence>
<evidence type="ECO:0000313" key="15">
    <source>
        <dbReference type="Proteomes" id="UP000515121"/>
    </source>
</evidence>
<dbReference type="Gene3D" id="3.30.40.10">
    <property type="entry name" value="Zinc/RING finger domain, C3HC4 (zinc finger)"/>
    <property type="match status" value="1"/>
</dbReference>
<dbReference type="CDD" id="cd16461">
    <property type="entry name" value="RING-H2_EL5-like"/>
    <property type="match status" value="1"/>
</dbReference>
<proteinExistence type="inferred from homology"/>
<dbReference type="InterPro" id="IPR013083">
    <property type="entry name" value="Znf_RING/FYVE/PHD"/>
</dbReference>
<evidence type="ECO:0000256" key="13">
    <source>
        <dbReference type="SAM" id="Phobius"/>
    </source>
</evidence>
<evidence type="ECO:0000256" key="8">
    <source>
        <dbReference type="ARBA" id="ARBA00022833"/>
    </source>
</evidence>
<evidence type="ECO:0000259" key="14">
    <source>
        <dbReference type="PROSITE" id="PS50089"/>
    </source>
</evidence>
<comment type="catalytic activity">
    <reaction evidence="1">
        <text>S-ubiquitinyl-[E2 ubiquitin-conjugating enzyme]-L-cysteine + [acceptor protein]-L-lysine = [E2 ubiquitin-conjugating enzyme]-L-cysteine + N(6)-ubiquitinyl-[acceptor protein]-L-lysine.</text>
        <dbReference type="EC" id="2.3.2.27"/>
    </reaction>
</comment>
<comment type="similarity">
    <text evidence="11">Belongs to the RING-type zinc finger family. ATL subfamily.</text>
</comment>
<dbReference type="Pfam" id="PF13639">
    <property type="entry name" value="zf-RING_2"/>
    <property type="match status" value="1"/>
</dbReference>
<dbReference type="GO" id="GO:0061630">
    <property type="term" value="F:ubiquitin protein ligase activity"/>
    <property type="evidence" value="ECO:0007669"/>
    <property type="project" value="UniProtKB-EC"/>
</dbReference>
<evidence type="ECO:0000256" key="11">
    <source>
        <dbReference type="ARBA" id="ARBA00024209"/>
    </source>
</evidence>
<dbReference type="InterPro" id="IPR001841">
    <property type="entry name" value="Znf_RING"/>
</dbReference>
<keyword evidence="5 13" id="KW-0812">Transmembrane</keyword>
<feature type="domain" description="RING-type" evidence="14">
    <location>
        <begin position="115"/>
        <end position="157"/>
    </location>
</feature>